<dbReference type="GeneID" id="78820409"/>
<organism evidence="6 7">
    <name type="scientific">Halosimplex aquaticum</name>
    <dbReference type="NCBI Taxonomy" id="3026162"/>
    <lineage>
        <taxon>Archaea</taxon>
        <taxon>Methanobacteriati</taxon>
        <taxon>Methanobacteriota</taxon>
        <taxon>Stenosarchaea group</taxon>
        <taxon>Halobacteria</taxon>
        <taxon>Halobacteriales</taxon>
        <taxon>Haloarculaceae</taxon>
        <taxon>Halosimplex</taxon>
    </lineage>
</organism>
<comment type="caution">
    <text evidence="6">The sequence shown here is derived from an EMBL/GenBank/DDBJ whole genome shotgun (WGS) entry which is preliminary data.</text>
</comment>
<sequence>MTSPSTERMASDCSGVRAVGAEIRNLWTALAAITAFLVGTVSTWFALRVSVWPVLKSELVSATGVTVVATTPWDVILLQAQVAAAVGLLLAVETVLYRSRSALLSERWWSGEPLSAGVRALLVAVGVALLPVGAALGYDHVVPVVVAFVASEGVTWSIVQWGRTATGVAAVSGVAAQVAFVSAVVALRGTVGR</sequence>
<evidence type="ECO:0000313" key="6">
    <source>
        <dbReference type="EMBL" id="MFC7140131.1"/>
    </source>
</evidence>
<reference evidence="6 7" key="1">
    <citation type="journal article" date="2019" name="Int. J. Syst. Evol. Microbiol.">
        <title>The Global Catalogue of Microorganisms (GCM) 10K type strain sequencing project: providing services to taxonomists for standard genome sequencing and annotation.</title>
        <authorList>
            <consortium name="The Broad Institute Genomics Platform"/>
            <consortium name="The Broad Institute Genome Sequencing Center for Infectious Disease"/>
            <person name="Wu L."/>
            <person name="Ma J."/>
        </authorList>
    </citation>
    <scope>NUCLEOTIDE SEQUENCE [LARGE SCALE GENOMIC DNA]</scope>
    <source>
        <strain evidence="6 7">XZYJT29</strain>
    </source>
</reference>
<keyword evidence="7" id="KW-1185">Reference proteome</keyword>
<evidence type="ECO:0000256" key="3">
    <source>
        <dbReference type="ARBA" id="ARBA00022989"/>
    </source>
</evidence>
<dbReference type="GO" id="GO:0016020">
    <property type="term" value="C:membrane"/>
    <property type="evidence" value="ECO:0007669"/>
    <property type="project" value="UniProtKB-SubCell"/>
</dbReference>
<dbReference type="EMBL" id="JBHTAS010000001">
    <property type="protein sequence ID" value="MFC7140131.1"/>
    <property type="molecule type" value="Genomic_DNA"/>
</dbReference>
<name>A0ABD5XZQ9_9EURY</name>
<keyword evidence="2 5" id="KW-0812">Transmembrane</keyword>
<keyword evidence="4 5" id="KW-0472">Membrane</keyword>
<protein>
    <submittedName>
        <fullName evidence="6">Twin-arginine translocase subunit TatC</fullName>
    </submittedName>
</protein>
<proteinExistence type="predicted"/>
<dbReference type="InterPro" id="IPR002033">
    <property type="entry name" value="TatC"/>
</dbReference>
<comment type="subcellular location">
    <subcellularLocation>
        <location evidence="1">Membrane</location>
        <topology evidence="1">Multi-pass membrane protein</topology>
    </subcellularLocation>
</comment>
<evidence type="ECO:0000256" key="1">
    <source>
        <dbReference type="ARBA" id="ARBA00004141"/>
    </source>
</evidence>
<accession>A0ABD5XZQ9</accession>
<evidence type="ECO:0000256" key="2">
    <source>
        <dbReference type="ARBA" id="ARBA00022692"/>
    </source>
</evidence>
<evidence type="ECO:0000313" key="7">
    <source>
        <dbReference type="Proteomes" id="UP001596432"/>
    </source>
</evidence>
<evidence type="ECO:0000256" key="4">
    <source>
        <dbReference type="ARBA" id="ARBA00023136"/>
    </source>
</evidence>
<evidence type="ECO:0000256" key="5">
    <source>
        <dbReference type="SAM" id="Phobius"/>
    </source>
</evidence>
<dbReference type="Pfam" id="PF00902">
    <property type="entry name" value="TatC"/>
    <property type="match status" value="1"/>
</dbReference>
<feature type="transmembrane region" description="Helical" evidence="5">
    <location>
        <begin position="76"/>
        <end position="97"/>
    </location>
</feature>
<dbReference type="RefSeq" id="WP_274325698.1">
    <property type="nucleotide sequence ID" value="NZ_CP118158.1"/>
</dbReference>
<dbReference type="AlphaFoldDB" id="A0ABD5XZQ9"/>
<keyword evidence="3 5" id="KW-1133">Transmembrane helix</keyword>
<feature type="transmembrane region" description="Helical" evidence="5">
    <location>
        <begin position="118"/>
        <end position="138"/>
    </location>
</feature>
<feature type="transmembrane region" description="Helical" evidence="5">
    <location>
        <begin position="26"/>
        <end position="47"/>
    </location>
</feature>
<gene>
    <name evidence="6" type="ORF">ACFQMA_09840</name>
</gene>
<dbReference type="Proteomes" id="UP001596432">
    <property type="component" value="Unassembled WGS sequence"/>
</dbReference>
<feature type="transmembrane region" description="Helical" evidence="5">
    <location>
        <begin position="165"/>
        <end position="187"/>
    </location>
</feature>